<sequence length="176" mass="19747">TLERNLDAAMPAEKPFSVTDMDPQSATPALDRNQIDPEDGVWVCCCKNENRITHFQGAFPFKHLTCGKCNKVPCRLCLATEILTPFLSDTADCSDQDDRELRFCQICPGCGLSHRTESCNGRIVFSKNACLCGQSQDESWLRYQLGSVAAYRADATRIAQELLLKLSSDAMWRRFD</sequence>
<reference evidence="3" key="1">
    <citation type="journal article" date="2020" name="Stud. Mycol.">
        <title>101 Dothideomycetes genomes: a test case for predicting lifestyles and emergence of pathogens.</title>
        <authorList>
            <person name="Haridas S."/>
            <person name="Albert R."/>
            <person name="Binder M."/>
            <person name="Bloem J."/>
            <person name="Labutti K."/>
            <person name="Salamov A."/>
            <person name="Andreopoulos B."/>
            <person name="Baker S."/>
            <person name="Barry K."/>
            <person name="Bills G."/>
            <person name="Bluhm B."/>
            <person name="Cannon C."/>
            <person name="Castanera R."/>
            <person name="Culley D."/>
            <person name="Daum C."/>
            <person name="Ezra D."/>
            <person name="Gonzalez J."/>
            <person name="Henrissat B."/>
            <person name="Kuo A."/>
            <person name="Liang C."/>
            <person name="Lipzen A."/>
            <person name="Lutzoni F."/>
            <person name="Magnuson J."/>
            <person name="Mondo S."/>
            <person name="Nolan M."/>
            <person name="Ohm R."/>
            <person name="Pangilinan J."/>
            <person name="Park H.-J."/>
            <person name="Ramirez L."/>
            <person name="Alfaro M."/>
            <person name="Sun H."/>
            <person name="Tritt A."/>
            <person name="Yoshinaga Y."/>
            <person name="Zwiers L.-H."/>
            <person name="Turgeon B."/>
            <person name="Goodwin S."/>
            <person name="Spatafora J."/>
            <person name="Crous P."/>
            <person name="Grigoriev I."/>
        </authorList>
    </citation>
    <scope>NUCLEOTIDE SEQUENCE</scope>
    <source>
        <strain evidence="3">CBS 119687</strain>
    </source>
</reference>
<evidence type="ECO:0000313" key="4">
    <source>
        <dbReference type="Proteomes" id="UP000799771"/>
    </source>
</evidence>
<dbReference type="GeneID" id="54403345"/>
<protein>
    <recommendedName>
        <fullName evidence="2">Probable double zinc ribbon domain-containing protein</fullName>
    </recommendedName>
</protein>
<proteinExistence type="predicted"/>
<dbReference type="EMBL" id="ML977498">
    <property type="protein sequence ID" value="KAF2134049.1"/>
    <property type="molecule type" value="Genomic_DNA"/>
</dbReference>
<evidence type="ECO:0000313" key="3">
    <source>
        <dbReference type="EMBL" id="KAF2134049.1"/>
    </source>
</evidence>
<dbReference type="InterPro" id="IPR058253">
    <property type="entry name" value="Zn_ribbon_double"/>
</dbReference>
<feature type="non-terminal residue" evidence="3">
    <location>
        <position position="1"/>
    </location>
</feature>
<accession>A0A6A6AQ48</accession>
<organism evidence="3 4">
    <name type="scientific">Dothidotthia symphoricarpi CBS 119687</name>
    <dbReference type="NCBI Taxonomy" id="1392245"/>
    <lineage>
        <taxon>Eukaryota</taxon>
        <taxon>Fungi</taxon>
        <taxon>Dikarya</taxon>
        <taxon>Ascomycota</taxon>
        <taxon>Pezizomycotina</taxon>
        <taxon>Dothideomycetes</taxon>
        <taxon>Pleosporomycetidae</taxon>
        <taxon>Pleosporales</taxon>
        <taxon>Dothidotthiaceae</taxon>
        <taxon>Dothidotthia</taxon>
    </lineage>
</organism>
<evidence type="ECO:0000256" key="1">
    <source>
        <dbReference type="SAM" id="MobiDB-lite"/>
    </source>
</evidence>
<evidence type="ECO:0000259" key="2">
    <source>
        <dbReference type="Pfam" id="PF26652"/>
    </source>
</evidence>
<dbReference type="OrthoDB" id="3793432at2759"/>
<feature type="domain" description="Probable double zinc ribbon" evidence="2">
    <location>
        <begin position="40"/>
        <end position="158"/>
    </location>
</feature>
<feature type="region of interest" description="Disordered" evidence="1">
    <location>
        <begin position="1"/>
        <end position="34"/>
    </location>
</feature>
<dbReference type="Proteomes" id="UP000799771">
    <property type="component" value="Unassembled WGS sequence"/>
</dbReference>
<dbReference type="AlphaFoldDB" id="A0A6A6AQ48"/>
<feature type="non-terminal residue" evidence="3">
    <location>
        <position position="176"/>
    </location>
</feature>
<dbReference type="RefSeq" id="XP_033528436.1">
    <property type="nucleotide sequence ID" value="XM_033662913.1"/>
</dbReference>
<dbReference type="Pfam" id="PF26652">
    <property type="entry name" value="Zn_ribbon_double"/>
    <property type="match status" value="1"/>
</dbReference>
<gene>
    <name evidence="3" type="ORF">P153DRAFT_272174</name>
</gene>
<keyword evidence="4" id="KW-1185">Reference proteome</keyword>
<name>A0A6A6AQ48_9PLEO</name>